<dbReference type="InterPro" id="IPR003442">
    <property type="entry name" value="T6A_TsaE"/>
</dbReference>
<dbReference type="AlphaFoldDB" id="A0A1I0P6Y1"/>
<gene>
    <name evidence="11" type="ORF">SAMN05216290_1769</name>
</gene>
<evidence type="ECO:0000256" key="10">
    <source>
        <dbReference type="ARBA" id="ARBA00032441"/>
    </source>
</evidence>
<comment type="similarity">
    <text evidence="2">Belongs to the TsaE family.</text>
</comment>
<comment type="subcellular location">
    <subcellularLocation>
        <location evidence="1">Cytoplasm</location>
    </subcellularLocation>
</comment>
<sequence>MVKELTLQSKGLDDLPEVAERIIDFGQNVTVWLFIGEMGAGKTTLIKTLCEKLQVLDQVSSPTFSIVNEYLTAKDDTVYHFDFYRLEDAEEAVAIGAEDYFFSGNLCLIEWPPIIANLLPDEYMLVQIEALEDGVRSIKLKNNG</sequence>
<dbReference type="NCBIfam" id="TIGR00150">
    <property type="entry name" value="T6A_YjeE"/>
    <property type="match status" value="1"/>
</dbReference>
<evidence type="ECO:0000256" key="5">
    <source>
        <dbReference type="ARBA" id="ARBA00022694"/>
    </source>
</evidence>
<keyword evidence="7" id="KW-0547">Nucleotide-binding</keyword>
<evidence type="ECO:0000256" key="2">
    <source>
        <dbReference type="ARBA" id="ARBA00007599"/>
    </source>
</evidence>
<dbReference type="GO" id="GO:0005737">
    <property type="term" value="C:cytoplasm"/>
    <property type="evidence" value="ECO:0007669"/>
    <property type="project" value="UniProtKB-SubCell"/>
</dbReference>
<dbReference type="GO" id="GO:0005524">
    <property type="term" value="F:ATP binding"/>
    <property type="evidence" value="ECO:0007669"/>
    <property type="project" value="UniProtKB-KW"/>
</dbReference>
<dbReference type="Gene3D" id="3.40.50.300">
    <property type="entry name" value="P-loop containing nucleotide triphosphate hydrolases"/>
    <property type="match status" value="1"/>
</dbReference>
<evidence type="ECO:0000256" key="3">
    <source>
        <dbReference type="ARBA" id="ARBA00019010"/>
    </source>
</evidence>
<keyword evidence="5" id="KW-0819">tRNA processing</keyword>
<dbReference type="Proteomes" id="UP000199437">
    <property type="component" value="Unassembled WGS sequence"/>
</dbReference>
<dbReference type="PANTHER" id="PTHR33540">
    <property type="entry name" value="TRNA THREONYLCARBAMOYLADENOSINE BIOSYNTHESIS PROTEIN TSAE"/>
    <property type="match status" value="1"/>
</dbReference>
<dbReference type="GO" id="GO:0002949">
    <property type="term" value="P:tRNA threonylcarbamoyladenosine modification"/>
    <property type="evidence" value="ECO:0007669"/>
    <property type="project" value="InterPro"/>
</dbReference>
<accession>A0A1I0P6Y1</accession>
<reference evidence="12" key="1">
    <citation type="submission" date="2016-10" db="EMBL/GenBank/DDBJ databases">
        <authorList>
            <person name="Varghese N."/>
            <person name="Submissions S."/>
        </authorList>
    </citation>
    <scope>NUCLEOTIDE SEQUENCE [LARGE SCALE GENOMIC DNA]</scope>
    <source>
        <strain evidence="12">CGMCC 1.12402</strain>
    </source>
</reference>
<dbReference type="OrthoDB" id="9815896at2"/>
<dbReference type="Pfam" id="PF02367">
    <property type="entry name" value="TsaE"/>
    <property type="match status" value="1"/>
</dbReference>
<dbReference type="STRING" id="1267423.SAMN05216290_1769"/>
<dbReference type="GeneID" id="99986489"/>
<keyword evidence="12" id="KW-1185">Reference proteome</keyword>
<name>A0A1I0P6Y1_9BACT</name>
<dbReference type="GO" id="GO:0046872">
    <property type="term" value="F:metal ion binding"/>
    <property type="evidence" value="ECO:0007669"/>
    <property type="project" value="UniProtKB-KW"/>
</dbReference>
<evidence type="ECO:0000256" key="6">
    <source>
        <dbReference type="ARBA" id="ARBA00022723"/>
    </source>
</evidence>
<evidence type="ECO:0000256" key="1">
    <source>
        <dbReference type="ARBA" id="ARBA00004496"/>
    </source>
</evidence>
<evidence type="ECO:0000313" key="11">
    <source>
        <dbReference type="EMBL" id="SEW10025.1"/>
    </source>
</evidence>
<dbReference type="PANTHER" id="PTHR33540:SF2">
    <property type="entry name" value="TRNA THREONYLCARBAMOYLADENOSINE BIOSYNTHESIS PROTEIN TSAE"/>
    <property type="match status" value="1"/>
</dbReference>
<organism evidence="11 12">
    <name type="scientific">Roseivirga pacifica</name>
    <dbReference type="NCBI Taxonomy" id="1267423"/>
    <lineage>
        <taxon>Bacteria</taxon>
        <taxon>Pseudomonadati</taxon>
        <taxon>Bacteroidota</taxon>
        <taxon>Cytophagia</taxon>
        <taxon>Cytophagales</taxon>
        <taxon>Roseivirgaceae</taxon>
        <taxon>Roseivirga</taxon>
    </lineage>
</organism>
<evidence type="ECO:0000256" key="7">
    <source>
        <dbReference type="ARBA" id="ARBA00022741"/>
    </source>
</evidence>
<keyword evidence="4" id="KW-0963">Cytoplasm</keyword>
<dbReference type="EMBL" id="FOIR01000001">
    <property type="protein sequence ID" value="SEW10025.1"/>
    <property type="molecule type" value="Genomic_DNA"/>
</dbReference>
<evidence type="ECO:0000313" key="12">
    <source>
        <dbReference type="Proteomes" id="UP000199437"/>
    </source>
</evidence>
<evidence type="ECO:0000256" key="9">
    <source>
        <dbReference type="ARBA" id="ARBA00022842"/>
    </source>
</evidence>
<dbReference type="InterPro" id="IPR027417">
    <property type="entry name" value="P-loop_NTPase"/>
</dbReference>
<dbReference type="RefSeq" id="WP_090258130.1">
    <property type="nucleotide sequence ID" value="NZ_FOIR01000001.1"/>
</dbReference>
<protein>
    <recommendedName>
        <fullName evidence="3">tRNA threonylcarbamoyladenosine biosynthesis protein TsaE</fullName>
    </recommendedName>
    <alternativeName>
        <fullName evidence="10">t(6)A37 threonylcarbamoyladenosine biosynthesis protein TsaE</fullName>
    </alternativeName>
</protein>
<keyword evidence="6" id="KW-0479">Metal-binding</keyword>
<keyword evidence="8" id="KW-0067">ATP-binding</keyword>
<dbReference type="SUPFAM" id="SSF52540">
    <property type="entry name" value="P-loop containing nucleoside triphosphate hydrolases"/>
    <property type="match status" value="1"/>
</dbReference>
<proteinExistence type="inferred from homology"/>
<evidence type="ECO:0000256" key="8">
    <source>
        <dbReference type="ARBA" id="ARBA00022840"/>
    </source>
</evidence>
<evidence type="ECO:0000256" key="4">
    <source>
        <dbReference type="ARBA" id="ARBA00022490"/>
    </source>
</evidence>
<keyword evidence="9" id="KW-0460">Magnesium</keyword>